<feature type="binding site" description="axial binding residue" evidence="24">
    <location>
        <position position="413"/>
    </location>
    <ligand>
        <name>heme</name>
        <dbReference type="ChEBI" id="CHEBI:30413"/>
    </ligand>
    <ligandPart>
        <name>Fe</name>
        <dbReference type="ChEBI" id="CHEBI:18248"/>
    </ligandPart>
</feature>
<evidence type="ECO:0000256" key="17">
    <source>
        <dbReference type="ARBA" id="ARBA00023136"/>
    </source>
</evidence>
<dbReference type="GO" id="GO:0004796">
    <property type="term" value="F:thromboxane-A synthase activity"/>
    <property type="evidence" value="ECO:0007669"/>
    <property type="project" value="UniProtKB-EC"/>
</dbReference>
<keyword evidence="9 24" id="KW-0349">Heme</keyword>
<comment type="function">
    <text evidence="22 26">Cytochromes P450 are a group of heme-thiolate monooxygenases. In liver microsomes, this enzyme is involved in an NADPH-dependent electron transport pathway. It oxidizes a variety of structurally unrelated compounds, including steroids, fatty acids, and xenobiotics.</text>
</comment>
<evidence type="ECO:0000256" key="21">
    <source>
        <dbReference type="ARBA" id="ARBA00036475"/>
    </source>
</evidence>
<evidence type="ECO:0000256" key="5">
    <source>
        <dbReference type="ARBA" id="ARBA00004406"/>
    </source>
</evidence>
<comment type="catalytic activity">
    <reaction evidence="19">
        <text>(15S)-hydroperoxy-(5Z,8Z,11Z,13E)-eicosatetraenoate + AH2 = (15S)-hydroxy-(5Z,8Z,11Z,13E)-eicosatetraenoate + A + H2O</text>
        <dbReference type="Rhea" id="RHEA:48856"/>
        <dbReference type="ChEBI" id="CHEBI:13193"/>
        <dbReference type="ChEBI" id="CHEBI:15377"/>
        <dbReference type="ChEBI" id="CHEBI:17499"/>
        <dbReference type="ChEBI" id="CHEBI:57409"/>
        <dbReference type="ChEBI" id="CHEBI:57446"/>
    </reaction>
    <physiologicalReaction direction="left-to-right" evidence="19">
        <dbReference type="Rhea" id="RHEA:48857"/>
    </physiologicalReaction>
</comment>
<dbReference type="Proteomes" id="UP000694726">
    <property type="component" value="Unplaced"/>
</dbReference>
<keyword evidence="8" id="KW-0643">Prostaglandin biosynthesis</keyword>
<evidence type="ECO:0000256" key="12">
    <source>
        <dbReference type="ARBA" id="ARBA00022832"/>
    </source>
</evidence>
<dbReference type="SUPFAM" id="SSF48264">
    <property type="entry name" value="Cytochrome P450"/>
    <property type="match status" value="1"/>
</dbReference>
<dbReference type="PANTHER" id="PTHR24302">
    <property type="entry name" value="CYTOCHROME P450 FAMILY 3"/>
    <property type="match status" value="1"/>
</dbReference>
<evidence type="ECO:0000256" key="4">
    <source>
        <dbReference type="ARBA" id="ARBA00004174"/>
    </source>
</evidence>
<dbReference type="InterPro" id="IPR017972">
    <property type="entry name" value="Cyt_P450_CS"/>
</dbReference>
<dbReference type="PANTHER" id="PTHR24302:SF38">
    <property type="entry name" value="CYTOCHROME P450 3A5"/>
    <property type="match status" value="1"/>
</dbReference>
<comment type="cofactor">
    <cofactor evidence="3 24 26">
        <name>heme</name>
        <dbReference type="ChEBI" id="CHEBI:30413"/>
    </cofactor>
</comment>
<dbReference type="Ensembl" id="ENSSSCT00015103366.1">
    <property type="protein sequence ID" value="ENSSSCP00015043060.1"/>
    <property type="gene ID" value="ENSSSCG00015070263.1"/>
</dbReference>
<dbReference type="InterPro" id="IPR001128">
    <property type="entry name" value="Cyt_P450"/>
</dbReference>
<evidence type="ECO:0000256" key="1">
    <source>
        <dbReference type="ARBA" id="ARBA00001143"/>
    </source>
</evidence>
<dbReference type="GO" id="GO:0005789">
    <property type="term" value="C:endoplasmic reticulum membrane"/>
    <property type="evidence" value="ECO:0007669"/>
    <property type="project" value="UniProtKB-SubCell"/>
</dbReference>
<evidence type="ECO:0000256" key="13">
    <source>
        <dbReference type="ARBA" id="ARBA00022848"/>
    </source>
</evidence>
<organism evidence="28 29">
    <name type="scientific">Sus scrofa</name>
    <name type="common">Pig</name>
    <dbReference type="NCBI Taxonomy" id="9823"/>
    <lineage>
        <taxon>Eukaryota</taxon>
        <taxon>Metazoa</taxon>
        <taxon>Chordata</taxon>
        <taxon>Craniata</taxon>
        <taxon>Vertebrata</taxon>
        <taxon>Euteleostomi</taxon>
        <taxon>Mammalia</taxon>
        <taxon>Eutheria</taxon>
        <taxon>Laurasiatheria</taxon>
        <taxon>Artiodactyla</taxon>
        <taxon>Suina</taxon>
        <taxon>Suidae</taxon>
        <taxon>Sus</taxon>
    </lineage>
</organism>
<keyword evidence="11 26" id="KW-0256">Endoplasmic reticulum</keyword>
<dbReference type="FunFam" id="1.10.630.10:FF:000182">
    <property type="entry name" value="Cytochrome P450 3A4"/>
    <property type="match status" value="1"/>
</dbReference>
<evidence type="ECO:0000256" key="6">
    <source>
        <dbReference type="ARBA" id="ARBA00010617"/>
    </source>
</evidence>
<evidence type="ECO:0000256" key="10">
    <source>
        <dbReference type="ARBA" id="ARBA00022723"/>
    </source>
</evidence>
<comment type="catalytic activity">
    <reaction evidence="26">
        <text>an organic molecule + reduced [NADPH--hemoprotein reductase] + O2 = an alcohol + oxidized [NADPH--hemoprotein reductase] + H2O + H(+)</text>
        <dbReference type="Rhea" id="RHEA:17149"/>
        <dbReference type="Rhea" id="RHEA-COMP:11964"/>
        <dbReference type="Rhea" id="RHEA-COMP:11965"/>
        <dbReference type="ChEBI" id="CHEBI:15377"/>
        <dbReference type="ChEBI" id="CHEBI:15378"/>
        <dbReference type="ChEBI" id="CHEBI:15379"/>
        <dbReference type="ChEBI" id="CHEBI:30879"/>
        <dbReference type="ChEBI" id="CHEBI:57618"/>
        <dbReference type="ChEBI" id="CHEBI:58210"/>
        <dbReference type="ChEBI" id="CHEBI:142491"/>
        <dbReference type="EC" id="1.14.14.1"/>
    </reaction>
</comment>
<evidence type="ECO:0000256" key="8">
    <source>
        <dbReference type="ARBA" id="ARBA00022585"/>
    </source>
</evidence>
<keyword evidence="27" id="KW-0812">Transmembrane</keyword>
<evidence type="ECO:0000256" key="20">
    <source>
        <dbReference type="ARBA" id="ARBA00036424"/>
    </source>
</evidence>
<protein>
    <recommendedName>
        <fullName evidence="26">Cytochrome P450 3A</fullName>
        <ecNumber evidence="26">1.14.14.-</ecNumber>
    </recommendedName>
</protein>
<evidence type="ECO:0000256" key="15">
    <source>
        <dbReference type="ARBA" id="ARBA00023004"/>
    </source>
</evidence>
<dbReference type="EC" id="1.14.14.-" evidence="26"/>
<comment type="catalytic activity">
    <reaction evidence="2">
        <text>a hydroperoxyeicosatetraenoate = an oxoeicosatetraenoate + H2O</text>
        <dbReference type="Rhea" id="RHEA:55556"/>
        <dbReference type="ChEBI" id="CHEBI:15377"/>
        <dbReference type="ChEBI" id="CHEBI:59720"/>
        <dbReference type="ChEBI" id="CHEBI:131859"/>
        <dbReference type="EC" id="4.2.1.152"/>
    </reaction>
    <physiologicalReaction direction="left-to-right" evidence="2">
        <dbReference type="Rhea" id="RHEA:55557"/>
    </physiologicalReaction>
</comment>
<dbReference type="PROSITE" id="PS00086">
    <property type="entry name" value="CYTOCHROME_P450"/>
    <property type="match status" value="1"/>
</dbReference>
<evidence type="ECO:0000256" key="19">
    <source>
        <dbReference type="ARBA" id="ARBA00036380"/>
    </source>
</evidence>
<dbReference type="AlphaFoldDB" id="A0A8D0Q3I1"/>
<reference evidence="28" key="1">
    <citation type="submission" date="2025-08" db="UniProtKB">
        <authorList>
            <consortium name="Ensembl"/>
        </authorList>
    </citation>
    <scope>IDENTIFICATION</scope>
</reference>
<keyword evidence="10 24" id="KW-0479">Metal-binding</keyword>
<dbReference type="PRINTS" id="PR00385">
    <property type="entry name" value="P450"/>
</dbReference>
<keyword evidence="17 27" id="KW-0472">Membrane</keyword>
<keyword evidence="15 24" id="KW-0408">Iron</keyword>
<evidence type="ECO:0000256" key="27">
    <source>
        <dbReference type="SAM" id="Phobius"/>
    </source>
</evidence>
<dbReference type="Gene3D" id="1.10.630.10">
    <property type="entry name" value="Cytochrome P450"/>
    <property type="match status" value="2"/>
</dbReference>
<dbReference type="GO" id="GO:0106256">
    <property type="term" value="F:hydroperoxy icosatetraenoate dehydratase activity"/>
    <property type="evidence" value="ECO:0007669"/>
    <property type="project" value="UniProtKB-EC"/>
</dbReference>
<evidence type="ECO:0000256" key="22">
    <source>
        <dbReference type="ARBA" id="ARBA00037347"/>
    </source>
</evidence>
<evidence type="ECO:0000256" key="23">
    <source>
        <dbReference type="ARBA" id="ARBA00054825"/>
    </source>
</evidence>
<keyword evidence="12" id="KW-0276">Fatty acid metabolism</keyword>
<keyword evidence="16 25" id="KW-0503">Monooxygenase</keyword>
<dbReference type="InterPro" id="IPR002402">
    <property type="entry name" value="Cyt_P450_E_grp-II"/>
</dbReference>
<feature type="transmembrane region" description="Helical" evidence="27">
    <location>
        <begin position="12"/>
        <end position="28"/>
    </location>
</feature>
<comment type="subcellular location">
    <subcellularLocation>
        <location evidence="5 26">Endoplasmic reticulum membrane</location>
        <topology evidence="5">Peripheral membrane protein</topology>
    </subcellularLocation>
    <subcellularLocation>
        <location evidence="4 26">Microsome membrane</location>
        <topology evidence="4">Peripheral membrane protein</topology>
    </subcellularLocation>
</comment>
<accession>A0A8D0Q3I1</accession>
<dbReference type="PRINTS" id="PR00464">
    <property type="entry name" value="EP450II"/>
</dbReference>
<dbReference type="FunFam" id="1.10.630.10:FF:000003">
    <property type="entry name" value="cytochrome P450 3A12-like isoform X2"/>
    <property type="match status" value="1"/>
</dbReference>
<dbReference type="InterPro" id="IPR008072">
    <property type="entry name" value="Cyt_P450_E_CYP3A"/>
</dbReference>
<dbReference type="InterPro" id="IPR036396">
    <property type="entry name" value="Cyt_P450_sf"/>
</dbReference>
<evidence type="ECO:0000256" key="2">
    <source>
        <dbReference type="ARBA" id="ARBA00001719"/>
    </source>
</evidence>
<evidence type="ECO:0000313" key="28">
    <source>
        <dbReference type="Ensembl" id="ENSSSCP00015043060.1"/>
    </source>
</evidence>
<evidence type="ECO:0000256" key="3">
    <source>
        <dbReference type="ARBA" id="ARBA00001971"/>
    </source>
</evidence>
<dbReference type="InterPro" id="IPR050705">
    <property type="entry name" value="Cytochrome_P450_3A"/>
</dbReference>
<evidence type="ECO:0000256" key="26">
    <source>
        <dbReference type="RuleBase" id="RU368049"/>
    </source>
</evidence>
<comment type="function">
    <text evidence="23">Catalyzes the conversion of prostaglandin H2 (PGH2) to thromboxane A2 (TXA2), a potent inducer of blood vessel constriction and platelet aggregation. Also cleaves PGH2 to 12-hydroxy-heptadecatrienoicacid (12-HHT) and malondialdehyde, which is known to act as a mediator of DNA damage. 12-HHT and malondialdehyde are formed stoichiometrically in the same amounts as TXA2. Additionally, displays dehydratase activity, toward (15S)-hydroperoxy-(5Z,8Z,11Z,13E)-eicosatetraenoate (15(S)-HPETE) producing 15-KETE and 15-HETE.</text>
</comment>
<keyword evidence="8" id="KW-0275">Fatty acid biosynthesis</keyword>
<evidence type="ECO:0000256" key="18">
    <source>
        <dbReference type="ARBA" id="ARBA00023235"/>
    </source>
</evidence>
<name>A0A8D0Q3I1_PIG</name>
<proteinExistence type="inferred from homology"/>
<sequence length="459" mass="52458">MDLIPSFSVETWLLLVTSLVLLYLYGTYSHGFFKKLGIPGPTPVPYFGNILAYRKGIWDFDNKCFQKYGKIWGFFDGRQPVLAITDPDMIKTVLVKECYSVFTNRRTFGPVGVMKNAISLAEDVQWKKIRTLLCPAFTSGKLKEIFPIIDQFGDVLVKNMRREAEKGKPVTMKDIVGGFSMDVITSTAFGVKIDSLNNPQDPFVYYTKRLLKFDFLDPLLVISTLFPFLRPIFELLSFSVFPKTAVNFFTKSVKKMKESPLSDPEMVAQGIIFIFAGYEPTTDSLSFLFYKLATHPDVQRKLQEEIDATFPNKAPPTYESLEQMEYLDMVLNESLRLFPLTARLERVCKKDVEIHGVFIPQGTVVMVPIYTIHQDPGHWPEPEEFHPERFSKKNRDSINPYTHMPFGTGPRNCIGMRFALMNMKLAAVKVLQNFSFKPCKETQVGYLSSLVVFIVSLFS</sequence>
<evidence type="ECO:0000256" key="7">
    <source>
        <dbReference type="ARBA" id="ARBA00022501"/>
    </source>
</evidence>
<comment type="catalytic activity">
    <reaction evidence="21">
        <text>prostaglandin H2 = thromboxane A2</text>
        <dbReference type="Rhea" id="RHEA:17137"/>
        <dbReference type="ChEBI" id="CHEBI:57405"/>
        <dbReference type="ChEBI" id="CHEBI:57445"/>
        <dbReference type="EC" id="5.3.99.5"/>
    </reaction>
    <physiologicalReaction direction="left-to-right" evidence="21">
        <dbReference type="Rhea" id="RHEA:17138"/>
    </physiologicalReaction>
</comment>
<dbReference type="GO" id="GO:0005506">
    <property type="term" value="F:iron ion binding"/>
    <property type="evidence" value="ECO:0007669"/>
    <property type="project" value="UniProtKB-UniRule"/>
</dbReference>
<comment type="catalytic activity">
    <reaction evidence="20">
        <text>prostaglandin H2 = (12S)-hydroxy-(5Z,8E,10E)-heptadecatrienoate + malonaldehyde</text>
        <dbReference type="Rhea" id="RHEA:48644"/>
        <dbReference type="ChEBI" id="CHEBI:57405"/>
        <dbReference type="ChEBI" id="CHEBI:90694"/>
        <dbReference type="ChEBI" id="CHEBI:566274"/>
    </reaction>
</comment>
<comment type="catalytic activity">
    <reaction evidence="1">
        <text>(15S)-hydroperoxy-(5Z,8Z,11Z,13E)-eicosatetraenoate = 15-oxo-(5Z,8Z,11Z,13E)-eicosatetraenoate + H2O</text>
        <dbReference type="Rhea" id="RHEA:48636"/>
        <dbReference type="ChEBI" id="CHEBI:15377"/>
        <dbReference type="ChEBI" id="CHEBI:57410"/>
        <dbReference type="ChEBI" id="CHEBI:57446"/>
    </reaction>
    <physiologicalReaction direction="left-to-right" evidence="1">
        <dbReference type="Rhea" id="RHEA:48637"/>
    </physiologicalReaction>
</comment>
<evidence type="ECO:0000256" key="9">
    <source>
        <dbReference type="ARBA" id="ARBA00022617"/>
    </source>
</evidence>
<keyword evidence="8" id="KW-0444">Lipid biosynthesis</keyword>
<keyword evidence="18" id="KW-0413">Isomerase</keyword>
<evidence type="ECO:0000256" key="11">
    <source>
        <dbReference type="ARBA" id="ARBA00022824"/>
    </source>
</evidence>
<keyword evidence="13 26" id="KW-0492">Microsome</keyword>
<evidence type="ECO:0000256" key="14">
    <source>
        <dbReference type="ARBA" id="ARBA00023002"/>
    </source>
</evidence>
<keyword evidence="12" id="KW-0443">Lipid metabolism</keyword>
<evidence type="ECO:0000256" key="16">
    <source>
        <dbReference type="ARBA" id="ARBA00023033"/>
    </source>
</evidence>
<evidence type="ECO:0000256" key="25">
    <source>
        <dbReference type="RuleBase" id="RU000461"/>
    </source>
</evidence>
<dbReference type="GO" id="GO:0001516">
    <property type="term" value="P:prostaglandin biosynthetic process"/>
    <property type="evidence" value="ECO:0007669"/>
    <property type="project" value="UniProtKB-KW"/>
</dbReference>
<keyword evidence="27" id="KW-1133">Transmembrane helix</keyword>
<dbReference type="GO" id="GO:0020037">
    <property type="term" value="F:heme binding"/>
    <property type="evidence" value="ECO:0007669"/>
    <property type="project" value="UniProtKB-UniRule"/>
</dbReference>
<dbReference type="Pfam" id="PF00067">
    <property type="entry name" value="p450"/>
    <property type="match status" value="1"/>
</dbReference>
<evidence type="ECO:0000256" key="24">
    <source>
        <dbReference type="PIRSR" id="PIRSR602402-1"/>
    </source>
</evidence>
<dbReference type="PRINTS" id="PR01689">
    <property type="entry name" value="EP450IICYP3A"/>
</dbReference>
<keyword evidence="14 25" id="KW-0560">Oxidoreductase</keyword>
<dbReference type="GO" id="GO:0016712">
    <property type="term" value="F:oxidoreductase activity, acting on paired donors, with incorporation or reduction of molecular oxygen, reduced flavin or flavoprotein as one donor, and incorporation of one atom of oxygen"/>
    <property type="evidence" value="ECO:0007669"/>
    <property type="project" value="UniProtKB-EC"/>
</dbReference>
<comment type="similarity">
    <text evidence="6 25">Belongs to the cytochrome P450 family.</text>
</comment>
<keyword evidence="7" id="KW-0644">Prostaglandin metabolism</keyword>
<evidence type="ECO:0000313" key="29">
    <source>
        <dbReference type="Proteomes" id="UP000694726"/>
    </source>
</evidence>